<dbReference type="PANTHER" id="PTHR10697:SF12">
    <property type="entry name" value="FZ DOMAIN-CONTAINING PROTEIN"/>
    <property type="match status" value="1"/>
</dbReference>
<dbReference type="AlphaFoldDB" id="A0A067CFD2"/>
<evidence type="ECO:0000313" key="2">
    <source>
        <dbReference type="EMBL" id="KDO25236.1"/>
    </source>
</evidence>
<keyword evidence="1" id="KW-0732">Signal</keyword>
<dbReference type="RefSeq" id="XP_012204071.1">
    <property type="nucleotide sequence ID" value="XM_012348681.1"/>
</dbReference>
<reference evidence="2 3" key="1">
    <citation type="journal article" date="2013" name="PLoS Genet.">
        <title>Distinctive expansion of potential virulence genes in the genome of the oomycete fish pathogen Saprolegnia parasitica.</title>
        <authorList>
            <person name="Jiang R.H."/>
            <person name="de Bruijn I."/>
            <person name="Haas B.J."/>
            <person name="Belmonte R."/>
            <person name="Lobach L."/>
            <person name="Christie J."/>
            <person name="van den Ackerveken G."/>
            <person name="Bottin A."/>
            <person name="Bulone V."/>
            <person name="Diaz-Moreno S.M."/>
            <person name="Dumas B."/>
            <person name="Fan L."/>
            <person name="Gaulin E."/>
            <person name="Govers F."/>
            <person name="Grenville-Briggs L.J."/>
            <person name="Horner N.R."/>
            <person name="Levin J.Z."/>
            <person name="Mammella M."/>
            <person name="Meijer H.J."/>
            <person name="Morris P."/>
            <person name="Nusbaum C."/>
            <person name="Oome S."/>
            <person name="Phillips A.J."/>
            <person name="van Rooyen D."/>
            <person name="Rzeszutek E."/>
            <person name="Saraiva M."/>
            <person name="Secombes C.J."/>
            <person name="Seidl M.F."/>
            <person name="Snel B."/>
            <person name="Stassen J.H."/>
            <person name="Sykes S."/>
            <person name="Tripathy S."/>
            <person name="van den Berg H."/>
            <person name="Vega-Arreguin J.C."/>
            <person name="Wawra S."/>
            <person name="Young S.K."/>
            <person name="Zeng Q."/>
            <person name="Dieguez-Uribeondo J."/>
            <person name="Russ C."/>
            <person name="Tyler B.M."/>
            <person name="van West P."/>
        </authorList>
    </citation>
    <scope>NUCLEOTIDE SEQUENCE [LARGE SCALE GENOMIC DNA]</scope>
    <source>
        <strain evidence="2 3">CBS 223.65</strain>
    </source>
</reference>
<dbReference type="OrthoDB" id="198232at2759"/>
<feature type="chain" id="PRO_5001634491" evidence="1">
    <location>
        <begin position="17"/>
        <end position="218"/>
    </location>
</feature>
<organism evidence="2 3">
    <name type="scientific">Saprolegnia parasitica (strain CBS 223.65)</name>
    <dbReference type="NCBI Taxonomy" id="695850"/>
    <lineage>
        <taxon>Eukaryota</taxon>
        <taxon>Sar</taxon>
        <taxon>Stramenopiles</taxon>
        <taxon>Oomycota</taxon>
        <taxon>Saprolegniomycetes</taxon>
        <taxon>Saprolegniales</taxon>
        <taxon>Saprolegniaceae</taxon>
        <taxon>Saprolegnia</taxon>
    </lineage>
</organism>
<dbReference type="OMA" id="KKCERAY"/>
<dbReference type="PANTHER" id="PTHR10697">
    <property type="entry name" value="MAMMALIAN EPENDYMIN-RELATED PROTEIN 1"/>
    <property type="match status" value="1"/>
</dbReference>
<keyword evidence="3" id="KW-1185">Reference proteome</keyword>
<feature type="signal peptide" evidence="1">
    <location>
        <begin position="1"/>
        <end position="16"/>
    </location>
</feature>
<dbReference type="GeneID" id="24131643"/>
<dbReference type="GO" id="GO:0007160">
    <property type="term" value="P:cell-matrix adhesion"/>
    <property type="evidence" value="ECO:0007669"/>
    <property type="project" value="InterPro"/>
</dbReference>
<dbReference type="VEuPathDB" id="FungiDB:SPRG_09483"/>
<dbReference type="KEGG" id="spar:SPRG_09483"/>
<accession>A0A067CFD2</accession>
<dbReference type="EMBL" id="KK583234">
    <property type="protein sequence ID" value="KDO25236.1"/>
    <property type="molecule type" value="Genomic_DNA"/>
</dbReference>
<dbReference type="GO" id="GO:0005764">
    <property type="term" value="C:lysosome"/>
    <property type="evidence" value="ECO:0007669"/>
    <property type="project" value="TreeGrafter"/>
</dbReference>
<sequence>MHLLGMLLAACMAVHGSKMAPPTMPLQFDANIEITSHLVDRSKDYPPWLRRLKVRYDFDQKVARADILAGYDKGKTYIRRYDTKKEYIVKYGEYKKCERAYLGEDMPLPRVPSDLILQGTSTIDGVDCRLWVSEDSDANVRVSVYERSSDRVPIRLMQESQLDGDAWTTLITYDMLDVTVRPQDLSVFEIPGGYSHRSCSRSVSGFPYIHIFDHYVRF</sequence>
<evidence type="ECO:0000313" key="3">
    <source>
        <dbReference type="Proteomes" id="UP000030745"/>
    </source>
</evidence>
<dbReference type="GO" id="GO:0005509">
    <property type="term" value="F:calcium ion binding"/>
    <property type="evidence" value="ECO:0007669"/>
    <property type="project" value="InterPro"/>
</dbReference>
<dbReference type="InterPro" id="IPR001299">
    <property type="entry name" value="Ependymin"/>
</dbReference>
<evidence type="ECO:0000256" key="1">
    <source>
        <dbReference type="SAM" id="SignalP"/>
    </source>
</evidence>
<protein>
    <submittedName>
        <fullName evidence="2">Uncharacterized protein</fullName>
    </submittedName>
</protein>
<name>A0A067CFD2_SAPPC</name>
<dbReference type="Proteomes" id="UP000030745">
    <property type="component" value="Unassembled WGS sequence"/>
</dbReference>
<proteinExistence type="predicted"/>
<dbReference type="GO" id="GO:0005576">
    <property type="term" value="C:extracellular region"/>
    <property type="evidence" value="ECO:0007669"/>
    <property type="project" value="InterPro"/>
</dbReference>
<gene>
    <name evidence="2" type="ORF">SPRG_09483</name>
</gene>